<dbReference type="GO" id="GO:0016787">
    <property type="term" value="F:hydrolase activity"/>
    <property type="evidence" value="ECO:0007669"/>
    <property type="project" value="UniProtKB-KW"/>
</dbReference>
<dbReference type="PANTHER" id="PTHR43798">
    <property type="entry name" value="MONOACYLGLYCEROL LIPASE"/>
    <property type="match status" value="1"/>
</dbReference>
<dbReference type="InterPro" id="IPR000639">
    <property type="entry name" value="Epox_hydrolase-like"/>
</dbReference>
<organism evidence="3 4">
    <name type="scientific">Bifidobacterium boum</name>
    <dbReference type="NCBI Taxonomy" id="78343"/>
    <lineage>
        <taxon>Bacteria</taxon>
        <taxon>Bacillati</taxon>
        <taxon>Actinomycetota</taxon>
        <taxon>Actinomycetes</taxon>
        <taxon>Bifidobacteriales</taxon>
        <taxon>Bifidobacteriaceae</taxon>
        <taxon>Bifidobacterium</taxon>
    </lineage>
</organism>
<dbReference type="InterPro" id="IPR029058">
    <property type="entry name" value="AB_hydrolase_fold"/>
</dbReference>
<sequence>MTFTPMTPMDTQTAGDKPLPDTPAITLHNTVYRDGSAVPLILVHAFPVDHHMWDTCAPLIADIADGMGLDRFAIWAPDMPGAGEGPIPGVAASGRQAPDGAYLDALDLMTDAYAELVNTAGYDRAVWGGLSMGGYVVLDMQRRHPDMVAGLALCDTKASADDAAARANRLRIADQCTRDHTVNPVMHFAQPNEGDSSIKRSDAFISQMTDWINAQTPEGVAWRQRMAAGRPDLNDQLESITAPTAVISGECDLSSPPSQMRPLAEAMTHTHAAFTQIPDCGHFSAVEHPHAVAQALADLMARVQDTERTEDDQQ</sequence>
<dbReference type="PRINTS" id="PR00412">
    <property type="entry name" value="EPOXHYDRLASE"/>
</dbReference>
<dbReference type="Proteomes" id="UP000029093">
    <property type="component" value="Unassembled WGS sequence"/>
</dbReference>
<dbReference type="Gene3D" id="3.40.50.1820">
    <property type="entry name" value="alpha/beta hydrolase"/>
    <property type="match status" value="1"/>
</dbReference>
<feature type="compositionally biased region" description="Polar residues" evidence="1">
    <location>
        <begin position="1"/>
        <end position="14"/>
    </location>
</feature>
<feature type="region of interest" description="Disordered" evidence="1">
    <location>
        <begin position="1"/>
        <end position="22"/>
    </location>
</feature>
<feature type="domain" description="AB hydrolase-1" evidence="2">
    <location>
        <begin position="40"/>
        <end position="295"/>
    </location>
</feature>
<comment type="caution">
    <text evidence="3">The sequence shown here is derived from an EMBL/GenBank/DDBJ whole genome shotgun (WGS) entry which is preliminary data.</text>
</comment>
<evidence type="ECO:0000259" key="2">
    <source>
        <dbReference type="Pfam" id="PF12697"/>
    </source>
</evidence>
<reference evidence="3 4" key="1">
    <citation type="submission" date="2014-03" db="EMBL/GenBank/DDBJ databases">
        <title>Genomics of Bifidobacteria.</title>
        <authorList>
            <person name="Ventura M."/>
            <person name="Milani C."/>
            <person name="Lugli G.A."/>
        </authorList>
    </citation>
    <scope>NUCLEOTIDE SEQUENCE [LARGE SCALE GENOMIC DNA]</scope>
    <source>
        <strain evidence="3 4">LMG 10736</strain>
    </source>
</reference>
<dbReference type="InterPro" id="IPR050266">
    <property type="entry name" value="AB_hydrolase_sf"/>
</dbReference>
<dbReference type="Pfam" id="PF12697">
    <property type="entry name" value="Abhydrolase_6"/>
    <property type="match status" value="1"/>
</dbReference>
<proteinExistence type="predicted"/>
<dbReference type="AlphaFoldDB" id="A0A086ZQ67"/>
<name>A0A086ZQ67_9BIFI</name>
<dbReference type="SUPFAM" id="SSF53474">
    <property type="entry name" value="alpha/beta-Hydrolases"/>
    <property type="match status" value="1"/>
</dbReference>
<keyword evidence="3" id="KW-0378">Hydrolase</keyword>
<keyword evidence="4" id="KW-1185">Reference proteome</keyword>
<evidence type="ECO:0000313" key="3">
    <source>
        <dbReference type="EMBL" id="KFI48667.1"/>
    </source>
</evidence>
<dbReference type="InterPro" id="IPR000073">
    <property type="entry name" value="AB_hydrolase_1"/>
</dbReference>
<accession>A0A086ZQ67</accession>
<evidence type="ECO:0000313" key="4">
    <source>
        <dbReference type="Proteomes" id="UP000029093"/>
    </source>
</evidence>
<evidence type="ECO:0000256" key="1">
    <source>
        <dbReference type="SAM" id="MobiDB-lite"/>
    </source>
</evidence>
<gene>
    <name evidence="3" type="ORF">BBOU_0798</name>
</gene>
<dbReference type="EMBL" id="JGYQ01000007">
    <property type="protein sequence ID" value="KFI48667.1"/>
    <property type="molecule type" value="Genomic_DNA"/>
</dbReference>
<protein>
    <submittedName>
        <fullName evidence="3">Alpha/beta hydrolase family protein</fullName>
    </submittedName>
</protein>